<feature type="transmembrane region" description="Helical" evidence="1">
    <location>
        <begin position="146"/>
        <end position="169"/>
    </location>
</feature>
<dbReference type="AlphaFoldDB" id="A0A380JYY6"/>
<organism evidence="3 4">
    <name type="scientific">Streptococcus dysgalactiae subsp. dysgalactiae</name>
    <dbReference type="NCBI Taxonomy" id="99822"/>
    <lineage>
        <taxon>Bacteria</taxon>
        <taxon>Bacillati</taxon>
        <taxon>Bacillota</taxon>
        <taxon>Bacilli</taxon>
        <taxon>Lactobacillales</taxon>
        <taxon>Streptococcaceae</taxon>
        <taxon>Streptococcus</taxon>
    </lineage>
</organism>
<sequence length="170" mass="19376">MLKSKKLTFILFYLYLFLLSWCILFKFETQLQFINCFQQERVVNWVPFTQPVIVNGDIVFAEMGFNLLFFIPFGVCLPILAPNWTYKKIVSLGLLLSLLYETLQFILAIGISDVTDLLFNTLGVCCGILLYQLINNLFNNRITVLINIIGILFVAIPTIGLLALVILGLK</sequence>
<evidence type="ECO:0000313" key="3">
    <source>
        <dbReference type="EMBL" id="SUN51987.1"/>
    </source>
</evidence>
<feature type="transmembrane region" description="Helical" evidence="1">
    <location>
        <begin position="7"/>
        <end position="27"/>
    </location>
</feature>
<proteinExistence type="predicted"/>
<evidence type="ECO:0000259" key="2">
    <source>
        <dbReference type="Pfam" id="PF04892"/>
    </source>
</evidence>
<gene>
    <name evidence="3" type="ORF">NCTC4670_02313</name>
</gene>
<dbReference type="Proteomes" id="UP000254797">
    <property type="component" value="Unassembled WGS sequence"/>
</dbReference>
<evidence type="ECO:0000256" key="1">
    <source>
        <dbReference type="SAM" id="Phobius"/>
    </source>
</evidence>
<dbReference type="InterPro" id="IPR053150">
    <property type="entry name" value="Teicoplanin_resist-assoc"/>
</dbReference>
<keyword evidence="1" id="KW-1133">Transmembrane helix</keyword>
<feature type="transmembrane region" description="Helical" evidence="1">
    <location>
        <begin position="58"/>
        <end position="80"/>
    </location>
</feature>
<dbReference type="Pfam" id="PF04892">
    <property type="entry name" value="VanZ"/>
    <property type="match status" value="1"/>
</dbReference>
<reference evidence="3 4" key="1">
    <citation type="submission" date="2018-06" db="EMBL/GenBank/DDBJ databases">
        <authorList>
            <consortium name="Pathogen Informatics"/>
            <person name="Doyle S."/>
        </authorList>
    </citation>
    <scope>NUCLEOTIDE SEQUENCE [LARGE SCALE GENOMIC DNA]</scope>
    <source>
        <strain evidence="3 4">NCTC4670</strain>
    </source>
</reference>
<feature type="transmembrane region" description="Helical" evidence="1">
    <location>
        <begin position="117"/>
        <end position="134"/>
    </location>
</feature>
<dbReference type="InterPro" id="IPR006976">
    <property type="entry name" value="VanZ-like"/>
</dbReference>
<feature type="domain" description="VanZ-like" evidence="2">
    <location>
        <begin position="12"/>
        <end position="134"/>
    </location>
</feature>
<dbReference type="RefSeq" id="WP_115246958.1">
    <property type="nucleotide sequence ID" value="NZ_UHFG01000004.1"/>
</dbReference>
<dbReference type="EMBL" id="UHFG01000004">
    <property type="protein sequence ID" value="SUN51987.1"/>
    <property type="molecule type" value="Genomic_DNA"/>
</dbReference>
<evidence type="ECO:0000313" key="4">
    <source>
        <dbReference type="Proteomes" id="UP000254797"/>
    </source>
</evidence>
<keyword evidence="1" id="KW-0472">Membrane</keyword>
<protein>
    <submittedName>
        <fullName evidence="3">VanZ protein</fullName>
    </submittedName>
</protein>
<dbReference type="PANTHER" id="PTHR36834:SF2">
    <property type="entry name" value="MEMBRANE PROTEIN"/>
    <property type="match status" value="1"/>
</dbReference>
<name>A0A380JYY6_STRDY</name>
<keyword evidence="1" id="KW-0812">Transmembrane</keyword>
<accession>A0A380JYY6</accession>
<feature type="transmembrane region" description="Helical" evidence="1">
    <location>
        <begin position="92"/>
        <end position="111"/>
    </location>
</feature>
<dbReference type="PANTHER" id="PTHR36834">
    <property type="entry name" value="MEMBRANE PROTEIN-RELATED"/>
    <property type="match status" value="1"/>
</dbReference>